<reference evidence="4" key="1">
    <citation type="journal article" date="2012" name="Science">
        <title>The Paleozoic origin of enzymatic lignin decomposition reconstructed from 31 fungal genomes.</title>
        <authorList>
            <person name="Floudas D."/>
            <person name="Binder M."/>
            <person name="Riley R."/>
            <person name="Barry K."/>
            <person name="Blanchette R.A."/>
            <person name="Henrissat B."/>
            <person name="Martinez A.T."/>
            <person name="Otillar R."/>
            <person name="Spatafora J.W."/>
            <person name="Yadav J.S."/>
            <person name="Aerts A."/>
            <person name="Benoit I."/>
            <person name="Boyd A."/>
            <person name="Carlson A."/>
            <person name="Copeland A."/>
            <person name="Coutinho P.M."/>
            <person name="de Vries R.P."/>
            <person name="Ferreira P."/>
            <person name="Findley K."/>
            <person name="Foster B."/>
            <person name="Gaskell J."/>
            <person name="Glotzer D."/>
            <person name="Gorecki P."/>
            <person name="Heitman J."/>
            <person name="Hesse C."/>
            <person name="Hori C."/>
            <person name="Igarashi K."/>
            <person name="Jurgens J.A."/>
            <person name="Kallen N."/>
            <person name="Kersten P."/>
            <person name="Kohler A."/>
            <person name="Kuees U."/>
            <person name="Kumar T.K.A."/>
            <person name="Kuo A."/>
            <person name="LaButti K."/>
            <person name="Larrondo L.F."/>
            <person name="Lindquist E."/>
            <person name="Ling A."/>
            <person name="Lombard V."/>
            <person name="Lucas S."/>
            <person name="Lundell T."/>
            <person name="Martin R."/>
            <person name="McLaughlin D.J."/>
            <person name="Morgenstern I."/>
            <person name="Morin E."/>
            <person name="Murat C."/>
            <person name="Nagy L.G."/>
            <person name="Nolan M."/>
            <person name="Ohm R.A."/>
            <person name="Patyshakuliyeva A."/>
            <person name="Rokas A."/>
            <person name="Ruiz-Duenas F.J."/>
            <person name="Sabat G."/>
            <person name="Salamov A."/>
            <person name="Samejima M."/>
            <person name="Schmutz J."/>
            <person name="Slot J.C."/>
            <person name="St John F."/>
            <person name="Stenlid J."/>
            <person name="Sun H."/>
            <person name="Sun S."/>
            <person name="Syed K."/>
            <person name="Tsang A."/>
            <person name="Wiebenga A."/>
            <person name="Young D."/>
            <person name="Pisabarro A."/>
            <person name="Eastwood D.C."/>
            <person name="Martin F."/>
            <person name="Cullen D."/>
            <person name="Grigoriev I.V."/>
            <person name="Hibbett D.S."/>
        </authorList>
    </citation>
    <scope>NUCLEOTIDE SEQUENCE [LARGE SCALE GENOMIC DNA]</scope>
    <source>
        <strain evidence="4">FP-91666</strain>
    </source>
</reference>
<feature type="region of interest" description="Disordered" evidence="2">
    <location>
        <begin position="1337"/>
        <end position="1366"/>
    </location>
</feature>
<feature type="compositionally biased region" description="Polar residues" evidence="2">
    <location>
        <begin position="864"/>
        <end position="885"/>
    </location>
</feature>
<dbReference type="EMBL" id="JH687398">
    <property type="protein sequence ID" value="EIM80323.1"/>
    <property type="molecule type" value="Genomic_DNA"/>
</dbReference>
<dbReference type="Proteomes" id="UP000053927">
    <property type="component" value="Unassembled WGS sequence"/>
</dbReference>
<evidence type="ECO:0000313" key="4">
    <source>
        <dbReference type="Proteomes" id="UP000053927"/>
    </source>
</evidence>
<evidence type="ECO:0000256" key="2">
    <source>
        <dbReference type="SAM" id="MobiDB-lite"/>
    </source>
</evidence>
<feature type="compositionally biased region" description="Basic and acidic residues" evidence="2">
    <location>
        <begin position="923"/>
        <end position="935"/>
    </location>
</feature>
<keyword evidence="1" id="KW-0175">Coiled coil</keyword>
<feature type="region of interest" description="Disordered" evidence="2">
    <location>
        <begin position="1017"/>
        <end position="1043"/>
    </location>
</feature>
<feature type="region of interest" description="Disordered" evidence="2">
    <location>
        <begin position="444"/>
        <end position="467"/>
    </location>
</feature>
<evidence type="ECO:0000313" key="3">
    <source>
        <dbReference type="EMBL" id="EIM80323.1"/>
    </source>
</evidence>
<dbReference type="eggNOG" id="ENOG502SMY5">
    <property type="taxonomic scope" value="Eukaryota"/>
</dbReference>
<proteinExistence type="predicted"/>
<feature type="compositionally biased region" description="Polar residues" evidence="2">
    <location>
        <begin position="706"/>
        <end position="720"/>
    </location>
</feature>
<dbReference type="KEGG" id="shs:STEHIDRAFT_172607"/>
<feature type="compositionally biased region" description="Gly residues" evidence="2">
    <location>
        <begin position="1337"/>
        <end position="1347"/>
    </location>
</feature>
<protein>
    <submittedName>
        <fullName evidence="3">Uncharacterized protein</fullName>
    </submittedName>
</protein>
<dbReference type="OrthoDB" id="3271284at2759"/>
<feature type="region of interest" description="Disordered" evidence="2">
    <location>
        <begin position="655"/>
        <end position="725"/>
    </location>
</feature>
<feature type="compositionally biased region" description="Polar residues" evidence="2">
    <location>
        <begin position="797"/>
        <end position="816"/>
    </location>
</feature>
<feature type="compositionally biased region" description="Low complexity" evidence="2">
    <location>
        <begin position="302"/>
        <end position="322"/>
    </location>
</feature>
<name>R7RZP7_STEHR</name>
<feature type="compositionally biased region" description="Basic residues" evidence="2">
    <location>
        <begin position="962"/>
        <end position="974"/>
    </location>
</feature>
<feature type="compositionally biased region" description="Low complexity" evidence="2">
    <location>
        <begin position="65"/>
        <end position="75"/>
    </location>
</feature>
<feature type="region of interest" description="Disordered" evidence="2">
    <location>
        <begin position="1196"/>
        <end position="1234"/>
    </location>
</feature>
<feature type="compositionally biased region" description="Low complexity" evidence="2">
    <location>
        <begin position="251"/>
        <end position="294"/>
    </location>
</feature>
<feature type="region of interest" description="Disordered" evidence="2">
    <location>
        <begin position="1"/>
        <end position="80"/>
    </location>
</feature>
<feature type="compositionally biased region" description="Basic and acidic residues" evidence="2">
    <location>
        <begin position="1354"/>
        <end position="1366"/>
    </location>
</feature>
<feature type="compositionally biased region" description="Low complexity" evidence="2">
    <location>
        <begin position="1113"/>
        <end position="1146"/>
    </location>
</feature>
<feature type="region of interest" description="Disordered" evidence="2">
    <location>
        <begin position="1452"/>
        <end position="1478"/>
    </location>
</feature>
<feature type="coiled-coil region" evidence="1">
    <location>
        <begin position="595"/>
        <end position="629"/>
    </location>
</feature>
<feature type="compositionally biased region" description="Acidic residues" evidence="2">
    <location>
        <begin position="1030"/>
        <end position="1043"/>
    </location>
</feature>
<feature type="region of interest" description="Disordered" evidence="2">
    <location>
        <begin position="1104"/>
        <end position="1146"/>
    </location>
</feature>
<feature type="compositionally biased region" description="Low complexity" evidence="2">
    <location>
        <begin position="826"/>
        <end position="838"/>
    </location>
</feature>
<keyword evidence="4" id="KW-1185">Reference proteome</keyword>
<feature type="compositionally biased region" description="Low complexity" evidence="2">
    <location>
        <begin position="784"/>
        <end position="796"/>
    </location>
</feature>
<dbReference type="PANTHER" id="PTHR24216:SF65">
    <property type="entry name" value="PAXILLIN-LIKE PROTEIN 1"/>
    <property type="match status" value="1"/>
</dbReference>
<organism evidence="3 4">
    <name type="scientific">Stereum hirsutum (strain FP-91666)</name>
    <name type="common">White-rot fungus</name>
    <dbReference type="NCBI Taxonomy" id="721885"/>
    <lineage>
        <taxon>Eukaryota</taxon>
        <taxon>Fungi</taxon>
        <taxon>Dikarya</taxon>
        <taxon>Basidiomycota</taxon>
        <taxon>Agaricomycotina</taxon>
        <taxon>Agaricomycetes</taxon>
        <taxon>Russulales</taxon>
        <taxon>Stereaceae</taxon>
        <taxon>Stereum</taxon>
    </lineage>
</organism>
<feature type="compositionally biased region" description="Polar residues" evidence="2">
    <location>
        <begin position="166"/>
        <end position="177"/>
    </location>
</feature>
<dbReference type="PANTHER" id="PTHR24216">
    <property type="entry name" value="PAXILLIN-RELATED"/>
    <property type="match status" value="1"/>
</dbReference>
<feature type="region of interest" description="Disordered" evidence="2">
    <location>
        <begin position="137"/>
        <end position="326"/>
    </location>
</feature>
<feature type="region of interest" description="Disordered" evidence="2">
    <location>
        <begin position="767"/>
        <end position="888"/>
    </location>
</feature>
<feature type="compositionally biased region" description="Low complexity" evidence="2">
    <location>
        <begin position="215"/>
        <end position="232"/>
    </location>
</feature>
<feature type="compositionally biased region" description="Basic residues" evidence="2">
    <location>
        <begin position="936"/>
        <end position="948"/>
    </location>
</feature>
<gene>
    <name evidence="3" type="ORF">STEHIDRAFT_172607</name>
</gene>
<dbReference type="RefSeq" id="XP_007310464.1">
    <property type="nucleotide sequence ID" value="XM_007310402.1"/>
</dbReference>
<feature type="region of interest" description="Disordered" evidence="2">
    <location>
        <begin position="1255"/>
        <end position="1280"/>
    </location>
</feature>
<feature type="compositionally biased region" description="Low complexity" evidence="2">
    <location>
        <begin position="1257"/>
        <end position="1280"/>
    </location>
</feature>
<feature type="region of interest" description="Disordered" evidence="2">
    <location>
        <begin position="914"/>
        <end position="1005"/>
    </location>
</feature>
<dbReference type="GeneID" id="18804116"/>
<evidence type="ECO:0000256" key="1">
    <source>
        <dbReference type="SAM" id="Coils"/>
    </source>
</evidence>
<accession>R7RZP7</accession>
<sequence>MEEPGPSLLLSPARRERPRLGPAGPRSRRQTRPSNASAASAVGAREDERARETSYGSNFSDEPESIISGSSSTETAIPVSTPVTAVIPETIVEDPSATTDSESLLAPSIVSSTAHGHSSDSARLSTASTGILYGPYSNTEPDFNHDMQSPPAYSATDFGSRIHTPDPSTTAFSSPSQPVVHLDEDVTIRVPLQPSPNPSQLHTRDLPLSPPPRLPSSSPTPIATVPPVSSLSIPPPFNSRDSFHQSPSPSPLLTTSFPHQQRHSTSSSPRSSSPRASTPSRNSPLPSRPSTSLSVYQHAPPSTASVKSVNSNSNSNSNTPKSAPIPLPPLPPLIPIEFPDLPLNLSAIGDEDYARYKPLTLEAAQWTLSSGELQALVSAAIRESADVRFIRLLKPSVATDLLSELDRLDSERRILQAKHRFEEGRKKMYLQSLYALACSSSSSSSLPDDAQPERGGPSPSTASIQHSHSLASLTTSLSNSLSIQADLISELLIATHLHTQLSALHAHHLTSALAVALRKLNTSYGKRTRELERERRERREEREGWKVVREGWEEEREEGWKIAVEVGGRLDGERASWDVERDAWRLERENWETKQEGWEMEKEAWRKDKERLERQRGSWEMERREWEDEKGWWIGERKKWEVERRELLEKMEAAGLLDSTSENPSPVKSPPPIHLDVSIQTDPLPLPTAPTPDIDSSPHTDPLLDPQSQLQRNDSGSWESTIDGHSFRDNASINTQDHQVVGVMGTAVASKARLTMIPSPRLGDFAEQQQQGEDDKPPLVQEKSSAPPSSYPSAIPNTSTALSNQESSSPVDQKTPTAKHDRRLSESSQVSQVSLVSAARKRSMRASKASLRIPARVTAKVNARSPTSTSSANPILGGTATTDSPTLGAGLSPILGEIGGTAAGISGSPIVQSSLWSTGSGSEAKEGGEGDEVKSVRSRRARSRSRSRSRADISTRVPSVHGKGKGHTHGRGRSRGGSLGGISATDMPPLPGASVNGEGVAVGGGKERERVVSVDGVSMKGKGKRRDMDADVDENENGGEDDDAYMSFLELGGRALELESELGKGGAEKEVSAPRPFSATLPTRNRSPTRNLLAAFASPTIFTTSSRFRHGRPSTADSPTSTTQAQAQAGNAAGYSASGNQSYGYPRQQTASASALSLTFSANPMAMSSATIDDDVAAAPVDAPVNLNDDSVVPTTTTLPSAEDVVNGNGIGGSKTRTRRQRYGYGGGRTRAESRSDSFVIPPLGVGLEAMGIAPVSSRPSTSTQSSTASPATSASASASTGVVFAEGGGGIGVGMRRAMSPVALGKRKISMSRGVAPAMDRRGRSLDFHVGGFGLGRGRSGSGSGSAAGSSEQIKEKVEKEKGGEGVLKRSMSDMWKGFGELGMGIAGGIGKRRKSAPMVSMSAAEEGAEEENAVPGEVDLSQPSHAPAIIEGVPVEEEGDMHIEEGVINIEAPSAQTGGESDTGGGVSDSGAAEGS</sequence>
<feature type="region of interest" description="Disordered" evidence="2">
    <location>
        <begin position="1061"/>
        <end position="1086"/>
    </location>
</feature>